<dbReference type="GO" id="GO:0000472">
    <property type="term" value="P:endonucleolytic cleavage to generate mature 5'-end of SSU-rRNA from (SSU-rRNA, 5.8S rRNA, LSU-rRNA)"/>
    <property type="evidence" value="ECO:0007669"/>
    <property type="project" value="EnsemblFungi"/>
</dbReference>
<dbReference type="GO" id="GO:0032040">
    <property type="term" value="C:small-subunit processome"/>
    <property type="evidence" value="ECO:0007669"/>
    <property type="project" value="EnsemblFungi"/>
</dbReference>
<comment type="subcellular location">
    <subcellularLocation>
        <location evidence="2">Nucleus</location>
        <location evidence="2">Nucleolus</location>
    </subcellularLocation>
</comment>
<feature type="region of interest" description="Disordered" evidence="9">
    <location>
        <begin position="1"/>
        <end position="42"/>
    </location>
</feature>
<evidence type="ECO:0000256" key="1">
    <source>
        <dbReference type="ARBA" id="ARBA00004099"/>
    </source>
</evidence>
<evidence type="ECO:0000256" key="4">
    <source>
        <dbReference type="ARBA" id="ARBA00022574"/>
    </source>
</evidence>
<keyword evidence="4 8" id="KW-0853">WD repeat</keyword>
<accession>I2H9S3</accession>
<sequence length="555" mass="62450">MVSTEAKKTQAGKASRPRPNQGKYERNFNKNASKKYRKAKDKRLRANMKKMDEQYIDSVTSAASTEYLLPESAGYLEAEGEMEKTFKVKQSEIKDSVDESTVNKALDLSLKEFGPYYINYSKNGTHLLISGHKGHVASMDWRKGALRAELNLNESCFAATYLQNEQYFALAQKKYVFIYDHEGIELHRLKHHIEARHLQFLPYHYLMASAGETGWLKYQDVSTGELVSELRTKLGPTTAMTQNPWNAVMHLGHSNGTVTLWSPTMSEPLVKLLSARGPITSIAVDRSGYYMATTGSDKSLKIWDIRNFKELHTTRALPTPASNVTISDTGLLAVSRGPHLTIWKDCLKSDENAKPCFGSMGGDKTRNTPYMSNLLAGNKIENMQFVPFEDLLGIGHQDGVTNLIIPGSGEANFDALEINPYESSKQRQDQEVRTLLNKLPADSIMLDPNQLGVVDKRSSSVRLTAKDLAQITTDSSNQSKNEKDSLNSNASSKGKTGLQNFLRKKNQNVIDERKLRIQKQLEKENEDLKRKQQLERGEIVEEPKDLMDEALSRFS</sequence>
<dbReference type="PROSITE" id="PS00678">
    <property type="entry name" value="WD_REPEATS_1"/>
    <property type="match status" value="1"/>
</dbReference>
<keyword evidence="3" id="KW-0698">rRNA processing</keyword>
<feature type="repeat" description="WD" evidence="8">
    <location>
        <begin position="272"/>
        <end position="313"/>
    </location>
</feature>
<dbReference type="Pfam" id="PF00400">
    <property type="entry name" value="WD40"/>
    <property type="match status" value="1"/>
</dbReference>
<evidence type="ECO:0000256" key="9">
    <source>
        <dbReference type="SAM" id="MobiDB-lite"/>
    </source>
</evidence>
<evidence type="ECO:0000256" key="7">
    <source>
        <dbReference type="ARBA" id="ARBA00076453"/>
    </source>
</evidence>
<protein>
    <recommendedName>
        <fullName evidence="7">U three protein 7</fullName>
    </recommendedName>
</protein>
<feature type="region of interest" description="Disordered" evidence="9">
    <location>
        <begin position="521"/>
        <end position="555"/>
    </location>
</feature>
<dbReference type="HOGENOM" id="CLU_022996_1_1_1"/>
<keyword evidence="5" id="KW-0677">Repeat</keyword>
<dbReference type="InterPro" id="IPR040315">
    <property type="entry name" value="WDR46/Utp7"/>
</dbReference>
<evidence type="ECO:0000259" key="10">
    <source>
        <dbReference type="SMART" id="SM01033"/>
    </source>
</evidence>
<evidence type="ECO:0000313" key="11">
    <source>
        <dbReference type="EMBL" id="CCH63125.1"/>
    </source>
</evidence>
<dbReference type="eggNOG" id="KOG1272">
    <property type="taxonomic scope" value="Eukaryota"/>
</dbReference>
<dbReference type="FunFam" id="2.130.10.10:FF:000378">
    <property type="entry name" value="U3 small nucleolar RNA-associated protein 7"/>
    <property type="match status" value="1"/>
</dbReference>
<feature type="region of interest" description="Disordered" evidence="9">
    <location>
        <begin position="472"/>
        <end position="503"/>
    </location>
</feature>
<dbReference type="PROSITE" id="PS50082">
    <property type="entry name" value="WD_REPEATS_2"/>
    <property type="match status" value="1"/>
</dbReference>
<dbReference type="OrthoDB" id="10251154at2759"/>
<dbReference type="InterPro" id="IPR012952">
    <property type="entry name" value="BING4_C_dom"/>
</dbReference>
<keyword evidence="6" id="KW-0539">Nucleus</keyword>
<dbReference type="GO" id="GO:0000480">
    <property type="term" value="P:endonucleolytic cleavage in 5'-ETS of tricistronic rRNA transcript (SSU-rRNA, 5.8S rRNA, LSU-rRNA)"/>
    <property type="evidence" value="ECO:0007669"/>
    <property type="project" value="EnsemblFungi"/>
</dbReference>
<dbReference type="FunCoup" id="I2H9S3">
    <property type="interactions" value="1196"/>
</dbReference>
<dbReference type="Gene3D" id="2.130.10.10">
    <property type="entry name" value="YVTN repeat-like/Quinoprotein amine dehydrogenase"/>
    <property type="match status" value="1"/>
</dbReference>
<evidence type="ECO:0000256" key="3">
    <source>
        <dbReference type="ARBA" id="ARBA00022552"/>
    </source>
</evidence>
<dbReference type="Proteomes" id="UP000002866">
    <property type="component" value="Chromosome 10"/>
</dbReference>
<dbReference type="InterPro" id="IPR036322">
    <property type="entry name" value="WD40_repeat_dom_sf"/>
</dbReference>
<dbReference type="InParanoid" id="I2H9S3"/>
<dbReference type="PROSITE" id="PS50294">
    <property type="entry name" value="WD_REPEATS_REGION"/>
    <property type="match status" value="1"/>
</dbReference>
<feature type="compositionally biased region" description="Basic residues" evidence="9">
    <location>
        <begin position="32"/>
        <end position="42"/>
    </location>
</feature>
<proteinExistence type="predicted"/>
<dbReference type="SMART" id="SM00320">
    <property type="entry name" value="WD40"/>
    <property type="match status" value="3"/>
</dbReference>
<dbReference type="InterPro" id="IPR001680">
    <property type="entry name" value="WD40_rpt"/>
</dbReference>
<dbReference type="GO" id="GO:0030688">
    <property type="term" value="C:preribosome, small subunit precursor"/>
    <property type="evidence" value="ECO:0007669"/>
    <property type="project" value="EnsemblFungi"/>
</dbReference>
<dbReference type="SUPFAM" id="SSF50978">
    <property type="entry name" value="WD40 repeat-like"/>
    <property type="match status" value="1"/>
</dbReference>
<name>I2H9S3_HENB6</name>
<evidence type="ECO:0000256" key="2">
    <source>
        <dbReference type="ARBA" id="ARBA00004604"/>
    </source>
</evidence>
<gene>
    <name evidence="11" type="primary">TBLA0J01290</name>
    <name evidence="11" type="ORF">TBLA_0J01290</name>
</gene>
<dbReference type="GO" id="GO:0030686">
    <property type="term" value="C:90S preribosome"/>
    <property type="evidence" value="ECO:0007669"/>
    <property type="project" value="TreeGrafter"/>
</dbReference>
<dbReference type="RefSeq" id="XP_004182644.1">
    <property type="nucleotide sequence ID" value="XM_004182596.1"/>
</dbReference>
<evidence type="ECO:0000256" key="5">
    <source>
        <dbReference type="ARBA" id="ARBA00022737"/>
    </source>
</evidence>
<dbReference type="GeneID" id="14498308"/>
<organism evidence="11 12">
    <name type="scientific">Henningerozyma blattae (strain ATCC 34711 / CBS 6284 / DSM 70876 / NBRC 10599 / NRRL Y-10934 / UCD 77-7)</name>
    <name type="common">Yeast</name>
    <name type="synonym">Tetrapisispora blattae</name>
    <dbReference type="NCBI Taxonomy" id="1071380"/>
    <lineage>
        <taxon>Eukaryota</taxon>
        <taxon>Fungi</taxon>
        <taxon>Dikarya</taxon>
        <taxon>Ascomycota</taxon>
        <taxon>Saccharomycotina</taxon>
        <taxon>Saccharomycetes</taxon>
        <taxon>Saccharomycetales</taxon>
        <taxon>Saccharomycetaceae</taxon>
        <taxon>Henningerozyma</taxon>
    </lineage>
</organism>
<dbReference type="InterPro" id="IPR015943">
    <property type="entry name" value="WD40/YVTN_repeat-like_dom_sf"/>
</dbReference>
<dbReference type="PANTHER" id="PTHR14085">
    <property type="entry name" value="WD-REPEAT PROTEIN BING4"/>
    <property type="match status" value="1"/>
</dbReference>
<evidence type="ECO:0000256" key="6">
    <source>
        <dbReference type="ARBA" id="ARBA00023242"/>
    </source>
</evidence>
<dbReference type="PANTHER" id="PTHR14085:SF3">
    <property type="entry name" value="WD REPEAT-CONTAINING PROTEIN 46"/>
    <property type="match status" value="1"/>
</dbReference>
<dbReference type="InterPro" id="IPR019775">
    <property type="entry name" value="WD40_repeat_CS"/>
</dbReference>
<feature type="compositionally biased region" description="Polar residues" evidence="9">
    <location>
        <begin position="486"/>
        <end position="499"/>
    </location>
</feature>
<reference evidence="11 12" key="1">
    <citation type="journal article" date="2011" name="Proc. Natl. Acad. Sci. U.S.A.">
        <title>Evolutionary erosion of yeast sex chromosomes by mating-type switching accidents.</title>
        <authorList>
            <person name="Gordon J.L."/>
            <person name="Armisen D."/>
            <person name="Proux-Wera E."/>
            <person name="Oheigeartaigh S.S."/>
            <person name="Byrne K.P."/>
            <person name="Wolfe K.H."/>
        </authorList>
    </citation>
    <scope>NUCLEOTIDE SEQUENCE [LARGE SCALE GENOMIC DNA]</scope>
    <source>
        <strain evidence="12">ATCC 34711 / CBS 6284 / DSM 70876 / NBRC 10599 / NRRL Y-10934 / UCD 77-7</strain>
    </source>
</reference>
<dbReference type="AlphaFoldDB" id="I2H9S3"/>
<dbReference type="GO" id="GO:0000447">
    <property type="term" value="P:endonucleolytic cleavage in ITS1 to separate SSU-rRNA from 5.8S rRNA and LSU-rRNA from tricistronic rRNA transcript (SSU-rRNA, 5.8S rRNA, LSU-rRNA)"/>
    <property type="evidence" value="ECO:0007669"/>
    <property type="project" value="EnsemblFungi"/>
</dbReference>
<evidence type="ECO:0000313" key="12">
    <source>
        <dbReference type="Proteomes" id="UP000002866"/>
    </source>
</evidence>
<keyword evidence="12" id="KW-1185">Reference proteome</keyword>
<dbReference type="SMART" id="SM01033">
    <property type="entry name" value="BING4CT"/>
    <property type="match status" value="1"/>
</dbReference>
<dbReference type="STRING" id="1071380.I2H9S3"/>
<feature type="domain" description="BING4 C-terminal" evidence="10">
    <location>
        <begin position="369"/>
        <end position="448"/>
    </location>
</feature>
<dbReference type="OMA" id="EFLPYHW"/>
<dbReference type="Pfam" id="PF08149">
    <property type="entry name" value="BING4CT"/>
    <property type="match status" value="1"/>
</dbReference>
<dbReference type="EMBL" id="HE806325">
    <property type="protein sequence ID" value="CCH63125.1"/>
    <property type="molecule type" value="Genomic_DNA"/>
</dbReference>
<dbReference type="KEGG" id="tbl:TBLA_0J01290"/>
<comment type="function">
    <text evidence="1">Involved in nucleolar processing of pre-18S ribosomal RNA.</text>
</comment>
<evidence type="ECO:0000256" key="8">
    <source>
        <dbReference type="PROSITE-ProRule" id="PRU00221"/>
    </source>
</evidence>